<feature type="transmembrane region" description="Helical" evidence="1">
    <location>
        <begin position="33"/>
        <end position="53"/>
    </location>
</feature>
<organism evidence="2 3">
    <name type="scientific">Moheibacter sediminis</name>
    <dbReference type="NCBI Taxonomy" id="1434700"/>
    <lineage>
        <taxon>Bacteria</taxon>
        <taxon>Pseudomonadati</taxon>
        <taxon>Bacteroidota</taxon>
        <taxon>Flavobacteriia</taxon>
        <taxon>Flavobacteriales</taxon>
        <taxon>Weeksellaceae</taxon>
        <taxon>Moheibacter</taxon>
    </lineage>
</organism>
<evidence type="ECO:0000313" key="3">
    <source>
        <dbReference type="Proteomes" id="UP000192393"/>
    </source>
</evidence>
<protein>
    <submittedName>
        <fullName evidence="2">Uncharacterized protein</fullName>
    </submittedName>
</protein>
<dbReference type="OrthoDB" id="9841237at2"/>
<keyword evidence="1" id="KW-0812">Transmembrane</keyword>
<keyword evidence="1" id="KW-0472">Membrane</keyword>
<evidence type="ECO:0000313" key="2">
    <source>
        <dbReference type="EMBL" id="SMC45162.1"/>
    </source>
</evidence>
<proteinExistence type="predicted"/>
<keyword evidence="1" id="KW-1133">Transmembrane helix</keyword>
<keyword evidence="3" id="KW-1185">Reference proteome</keyword>
<feature type="transmembrane region" description="Helical" evidence="1">
    <location>
        <begin position="175"/>
        <end position="199"/>
    </location>
</feature>
<dbReference type="EMBL" id="FWXS01000002">
    <property type="protein sequence ID" value="SMC45162.1"/>
    <property type="molecule type" value="Genomic_DNA"/>
</dbReference>
<dbReference type="AlphaFoldDB" id="A0A1W1Z9Z2"/>
<reference evidence="2 3" key="1">
    <citation type="submission" date="2017-04" db="EMBL/GenBank/DDBJ databases">
        <authorList>
            <person name="Afonso C.L."/>
            <person name="Miller P.J."/>
            <person name="Scott M.A."/>
            <person name="Spackman E."/>
            <person name="Goraichik I."/>
            <person name="Dimitrov K.M."/>
            <person name="Suarez D.L."/>
            <person name="Swayne D.E."/>
        </authorList>
    </citation>
    <scope>NUCLEOTIDE SEQUENCE [LARGE SCALE GENOMIC DNA]</scope>
    <source>
        <strain evidence="2 3">CGMCC 1.12708</strain>
    </source>
</reference>
<feature type="transmembrane region" description="Helical" evidence="1">
    <location>
        <begin position="141"/>
        <end position="163"/>
    </location>
</feature>
<name>A0A1W1Z9Z2_9FLAO</name>
<dbReference type="RefSeq" id="WP_084016442.1">
    <property type="nucleotide sequence ID" value="NZ_FWXS01000002.1"/>
</dbReference>
<accession>A0A1W1Z9Z2</accession>
<evidence type="ECO:0000256" key="1">
    <source>
        <dbReference type="SAM" id="Phobius"/>
    </source>
</evidence>
<gene>
    <name evidence="2" type="ORF">SAMN06296427_102287</name>
</gene>
<feature type="transmembrane region" description="Helical" evidence="1">
    <location>
        <begin position="69"/>
        <end position="87"/>
    </location>
</feature>
<sequence length="222" mass="25527">MKKKKISVNDENVSFYLEEIKSMRDEINWRVKMAYTGSLIFLSAIIIPLSSFFQADNTLVRDIKENPDTLTVVGIIALLAISAWAGVQNANHIVEKRIELYTLELMTVVTKITGHPHASWLGFLYGNSFFKNNMKSSIAKTLNASIGFFIYFLPNLVAIFGWVTILKYGNVSAYIFWFSVATFFVIVAASSTMMFFIYVNKVNRLFTNFYKKEMADYFRQFK</sequence>
<dbReference type="Proteomes" id="UP000192393">
    <property type="component" value="Unassembled WGS sequence"/>
</dbReference>